<sequence length="178" mass="21016">MNIFHQLEKEHSKENSLSIVSYIGNDAERFHELMDCFFAETKDYRVPQRAAYTLSLTFDRRPNLILPYREKLIQNLENPQLKSSLKRNILRVLQFTEIKEEWMGSLYDNCFEFLENPKEEIAIRAFAMVVLYNISNTFPELKPELKSMIESVFEEPQASPGIRSKAKHILKKLYAELH</sequence>
<dbReference type="STRING" id="1434700.SAMN06296427_11197"/>
<dbReference type="InterPro" id="IPR016024">
    <property type="entry name" value="ARM-type_fold"/>
</dbReference>
<protein>
    <recommendedName>
        <fullName evidence="3">HEAT repeat-containing protein</fullName>
    </recommendedName>
</protein>
<reference evidence="2" key="1">
    <citation type="submission" date="2017-04" db="EMBL/GenBank/DDBJ databases">
        <authorList>
            <person name="Varghese N."/>
            <person name="Submissions S."/>
        </authorList>
    </citation>
    <scope>NUCLEOTIDE SEQUENCE [LARGE SCALE GENOMIC DNA]</scope>
    <source>
        <strain evidence="2">CGMCC 1.12708</strain>
    </source>
</reference>
<keyword evidence="2" id="KW-1185">Reference proteome</keyword>
<dbReference type="AlphaFoldDB" id="A0A1W2CV14"/>
<dbReference type="RefSeq" id="WP_084018878.1">
    <property type="nucleotide sequence ID" value="NZ_FWXS01000011.1"/>
</dbReference>
<organism evidence="1 2">
    <name type="scientific">Moheibacter sediminis</name>
    <dbReference type="NCBI Taxonomy" id="1434700"/>
    <lineage>
        <taxon>Bacteria</taxon>
        <taxon>Pseudomonadati</taxon>
        <taxon>Bacteroidota</taxon>
        <taxon>Flavobacteriia</taxon>
        <taxon>Flavobacteriales</taxon>
        <taxon>Weeksellaceae</taxon>
        <taxon>Moheibacter</taxon>
    </lineage>
</organism>
<dbReference type="EMBL" id="FWXS01000011">
    <property type="protein sequence ID" value="SMC88796.1"/>
    <property type="molecule type" value="Genomic_DNA"/>
</dbReference>
<dbReference type="SUPFAM" id="SSF48371">
    <property type="entry name" value="ARM repeat"/>
    <property type="match status" value="1"/>
</dbReference>
<dbReference type="Proteomes" id="UP000192393">
    <property type="component" value="Unassembled WGS sequence"/>
</dbReference>
<dbReference type="OrthoDB" id="1433976at2"/>
<proteinExistence type="predicted"/>
<evidence type="ECO:0000313" key="2">
    <source>
        <dbReference type="Proteomes" id="UP000192393"/>
    </source>
</evidence>
<evidence type="ECO:0008006" key="3">
    <source>
        <dbReference type="Google" id="ProtNLM"/>
    </source>
</evidence>
<evidence type="ECO:0000313" key="1">
    <source>
        <dbReference type="EMBL" id="SMC88796.1"/>
    </source>
</evidence>
<accession>A0A1W2CV14</accession>
<name>A0A1W2CV14_9FLAO</name>
<gene>
    <name evidence="1" type="ORF">SAMN06296427_11197</name>
</gene>